<dbReference type="Proteomes" id="UP001151760">
    <property type="component" value="Unassembled WGS sequence"/>
</dbReference>
<dbReference type="PANTHER" id="PTHR42648">
    <property type="entry name" value="TRANSPOSASE, PUTATIVE-RELATED"/>
    <property type="match status" value="1"/>
</dbReference>
<keyword evidence="3" id="KW-1185">Reference proteome</keyword>
<evidence type="ECO:0000256" key="1">
    <source>
        <dbReference type="SAM" id="MobiDB-lite"/>
    </source>
</evidence>
<reference evidence="2" key="2">
    <citation type="submission" date="2022-01" db="EMBL/GenBank/DDBJ databases">
        <authorList>
            <person name="Yamashiro T."/>
            <person name="Shiraishi A."/>
            <person name="Satake H."/>
            <person name="Nakayama K."/>
        </authorList>
    </citation>
    <scope>NUCLEOTIDE SEQUENCE</scope>
</reference>
<name>A0ABQ5DA55_9ASTR</name>
<evidence type="ECO:0000313" key="3">
    <source>
        <dbReference type="Proteomes" id="UP001151760"/>
    </source>
</evidence>
<dbReference type="PANTHER" id="PTHR42648:SF18">
    <property type="entry name" value="RETROTRANSPOSON, UNCLASSIFIED-LIKE PROTEIN"/>
    <property type="match status" value="1"/>
</dbReference>
<organism evidence="2 3">
    <name type="scientific">Tanacetum coccineum</name>
    <dbReference type="NCBI Taxonomy" id="301880"/>
    <lineage>
        <taxon>Eukaryota</taxon>
        <taxon>Viridiplantae</taxon>
        <taxon>Streptophyta</taxon>
        <taxon>Embryophyta</taxon>
        <taxon>Tracheophyta</taxon>
        <taxon>Spermatophyta</taxon>
        <taxon>Magnoliopsida</taxon>
        <taxon>eudicotyledons</taxon>
        <taxon>Gunneridae</taxon>
        <taxon>Pentapetalae</taxon>
        <taxon>asterids</taxon>
        <taxon>campanulids</taxon>
        <taxon>Asterales</taxon>
        <taxon>Asteraceae</taxon>
        <taxon>Asteroideae</taxon>
        <taxon>Anthemideae</taxon>
        <taxon>Anthemidinae</taxon>
        <taxon>Tanacetum</taxon>
    </lineage>
</organism>
<proteinExistence type="predicted"/>
<feature type="compositionally biased region" description="Basic and acidic residues" evidence="1">
    <location>
        <begin position="131"/>
        <end position="155"/>
    </location>
</feature>
<gene>
    <name evidence="2" type="ORF">Tco_0926565</name>
</gene>
<dbReference type="EMBL" id="BQNB010015111">
    <property type="protein sequence ID" value="GJT36146.1"/>
    <property type="molecule type" value="Genomic_DNA"/>
</dbReference>
<protein>
    <submittedName>
        <fullName evidence="2">Uncharacterized protein</fullName>
    </submittedName>
</protein>
<accession>A0ABQ5DA55</accession>
<feature type="region of interest" description="Disordered" evidence="1">
    <location>
        <begin position="118"/>
        <end position="182"/>
    </location>
</feature>
<comment type="caution">
    <text evidence="2">The sequence shown here is derived from an EMBL/GenBank/DDBJ whole genome shotgun (WGS) entry which is preliminary data.</text>
</comment>
<sequence length="206" mass="23636">MLIQRRGIEHQLSHSSNVPEQYGVVERRNRTLLRPFFCSNNALSFSKLPIYHYWAGCSATSCYTQNKQSHILRPERRHIHHHDRKPSIKHLHIFGCICYITRDGENLDKMKEKEDPCVMARSSRTKGVRLRHSDARAPKDKMCGSFSREEQDSSHQAHKSVSNLSDGRENGISNGPLKEGGLCWLSQTDSLIPDHRRKSSTYSGKP</sequence>
<dbReference type="InterPro" id="IPR039537">
    <property type="entry name" value="Retrotran_Ty1/copia-like"/>
</dbReference>
<reference evidence="2" key="1">
    <citation type="journal article" date="2022" name="Int. J. Mol. Sci.">
        <title>Draft Genome of Tanacetum Coccineum: Genomic Comparison of Closely Related Tanacetum-Family Plants.</title>
        <authorList>
            <person name="Yamashiro T."/>
            <person name="Shiraishi A."/>
            <person name="Nakayama K."/>
            <person name="Satake H."/>
        </authorList>
    </citation>
    <scope>NUCLEOTIDE SEQUENCE</scope>
</reference>
<evidence type="ECO:0000313" key="2">
    <source>
        <dbReference type="EMBL" id="GJT36146.1"/>
    </source>
</evidence>